<evidence type="ECO:0000313" key="10">
    <source>
        <dbReference type="EMBL" id="OGY23876.1"/>
    </source>
</evidence>
<organism evidence="10 11">
    <name type="scientific">Candidatus Woykebacteria bacterium RBG_13_40_15</name>
    <dbReference type="NCBI Taxonomy" id="1802593"/>
    <lineage>
        <taxon>Bacteria</taxon>
        <taxon>Candidatus Woykeibacteriota</taxon>
    </lineage>
</organism>
<keyword evidence="7 8" id="KW-0411">Iron-sulfur</keyword>
<evidence type="ECO:0000256" key="5">
    <source>
        <dbReference type="ARBA" id="ARBA00022982"/>
    </source>
</evidence>
<dbReference type="EMBL" id="MHCP01000019">
    <property type="protein sequence ID" value="OGY23876.1"/>
    <property type="molecule type" value="Genomic_DNA"/>
</dbReference>
<accession>A0A1G1W881</accession>
<evidence type="ECO:0000313" key="11">
    <source>
        <dbReference type="Proteomes" id="UP000176631"/>
    </source>
</evidence>
<evidence type="ECO:0000256" key="8">
    <source>
        <dbReference type="RuleBase" id="RU368020"/>
    </source>
</evidence>
<dbReference type="InterPro" id="IPR017896">
    <property type="entry name" value="4Fe4S_Fe-S-bd"/>
</dbReference>
<gene>
    <name evidence="10" type="ORF">A2172_05065</name>
</gene>
<dbReference type="SUPFAM" id="SSF54862">
    <property type="entry name" value="4Fe-4S ferredoxins"/>
    <property type="match status" value="1"/>
</dbReference>
<keyword evidence="6 8" id="KW-0408">Iron</keyword>
<dbReference type="PANTHER" id="PTHR39163">
    <property type="entry name" value="FERREDOXIN"/>
    <property type="match status" value="1"/>
</dbReference>
<dbReference type="GO" id="GO:0005506">
    <property type="term" value="F:iron ion binding"/>
    <property type="evidence" value="ECO:0007669"/>
    <property type="project" value="UniProtKB-UniRule"/>
</dbReference>
<sequence>MPYKIQIDRTLCMGDGICTAIAPNTFELNSEGKSTVKNPTGDSDEKILEAVKACPVKAMLLKDENDKQVYP</sequence>
<evidence type="ECO:0000256" key="3">
    <source>
        <dbReference type="ARBA" id="ARBA00022485"/>
    </source>
</evidence>
<dbReference type="Gene3D" id="3.30.70.20">
    <property type="match status" value="1"/>
</dbReference>
<dbReference type="PANTHER" id="PTHR39163:SF1">
    <property type="entry name" value="FERREDOXIN"/>
    <property type="match status" value="1"/>
</dbReference>
<dbReference type="InterPro" id="IPR052395">
    <property type="entry name" value="ET_Ferredoxin"/>
</dbReference>
<evidence type="ECO:0000256" key="1">
    <source>
        <dbReference type="ARBA" id="ARBA00001966"/>
    </source>
</evidence>
<dbReference type="Pfam" id="PF13370">
    <property type="entry name" value="Fer4_13"/>
    <property type="match status" value="1"/>
</dbReference>
<evidence type="ECO:0000259" key="9">
    <source>
        <dbReference type="PROSITE" id="PS51379"/>
    </source>
</evidence>
<comment type="function">
    <text evidence="8">Ferredoxins are iron-sulfur proteins that transfer electrons in a wide variety of metabolic reactions.</text>
</comment>
<dbReference type="AlphaFoldDB" id="A0A1G1W881"/>
<dbReference type="Proteomes" id="UP000176631">
    <property type="component" value="Unassembled WGS sequence"/>
</dbReference>
<dbReference type="InterPro" id="IPR001080">
    <property type="entry name" value="3Fe4S_ferredoxin"/>
</dbReference>
<dbReference type="GO" id="GO:0051539">
    <property type="term" value="F:4 iron, 4 sulfur cluster binding"/>
    <property type="evidence" value="ECO:0007669"/>
    <property type="project" value="UniProtKB-KW"/>
</dbReference>
<name>A0A1G1W881_9BACT</name>
<keyword evidence="3" id="KW-0004">4Fe-4S</keyword>
<dbReference type="PROSITE" id="PS51379">
    <property type="entry name" value="4FE4S_FER_2"/>
    <property type="match status" value="1"/>
</dbReference>
<dbReference type="STRING" id="1802593.A2172_05065"/>
<comment type="cofactor">
    <cofactor evidence="1">
        <name>[4Fe-4S] cluster</name>
        <dbReference type="ChEBI" id="CHEBI:49883"/>
    </cofactor>
</comment>
<dbReference type="PRINTS" id="PR00352">
    <property type="entry name" value="3FE4SFRDOXIN"/>
</dbReference>
<protein>
    <recommendedName>
        <fullName evidence="8">Ferredoxin</fullName>
    </recommendedName>
</protein>
<evidence type="ECO:0000256" key="6">
    <source>
        <dbReference type="ARBA" id="ARBA00023004"/>
    </source>
</evidence>
<feature type="domain" description="4Fe-4S ferredoxin-type" evidence="9">
    <location>
        <begin position="3"/>
        <end position="31"/>
    </location>
</feature>
<proteinExistence type="predicted"/>
<comment type="caution">
    <text evidence="10">The sequence shown here is derived from an EMBL/GenBank/DDBJ whole genome shotgun (WGS) entry which is preliminary data.</text>
</comment>
<reference evidence="10 11" key="1">
    <citation type="journal article" date="2016" name="Nat. Commun.">
        <title>Thousands of microbial genomes shed light on interconnected biogeochemical processes in an aquifer system.</title>
        <authorList>
            <person name="Anantharaman K."/>
            <person name="Brown C.T."/>
            <person name="Hug L.A."/>
            <person name="Sharon I."/>
            <person name="Castelle C.J."/>
            <person name="Probst A.J."/>
            <person name="Thomas B.C."/>
            <person name="Singh A."/>
            <person name="Wilkins M.J."/>
            <person name="Karaoz U."/>
            <person name="Brodie E.L."/>
            <person name="Williams K.H."/>
            <person name="Hubbard S.S."/>
            <person name="Banfield J.F."/>
        </authorList>
    </citation>
    <scope>NUCLEOTIDE SEQUENCE [LARGE SCALE GENOMIC DNA]</scope>
</reference>
<keyword evidence="4 8" id="KW-0479">Metal-binding</keyword>
<dbReference type="GO" id="GO:0009055">
    <property type="term" value="F:electron transfer activity"/>
    <property type="evidence" value="ECO:0007669"/>
    <property type="project" value="UniProtKB-UniRule"/>
</dbReference>
<evidence type="ECO:0000256" key="2">
    <source>
        <dbReference type="ARBA" id="ARBA00022448"/>
    </source>
</evidence>
<evidence type="ECO:0000256" key="4">
    <source>
        <dbReference type="ARBA" id="ARBA00022723"/>
    </source>
</evidence>
<keyword evidence="2 8" id="KW-0813">Transport</keyword>
<evidence type="ECO:0000256" key="7">
    <source>
        <dbReference type="ARBA" id="ARBA00023014"/>
    </source>
</evidence>
<keyword evidence="5 8" id="KW-0249">Electron transport</keyword>